<dbReference type="AlphaFoldDB" id="A0A233UZR9"/>
<keyword evidence="1 7" id="KW-0699">rRNA-binding</keyword>
<dbReference type="InterPro" id="IPR007696">
    <property type="entry name" value="DNA_mismatch_repair_MutS_core"/>
</dbReference>
<dbReference type="InterPro" id="IPR045076">
    <property type="entry name" value="MutS"/>
</dbReference>
<comment type="function">
    <text evidence="7">Endonuclease that is involved in the suppression of homologous recombination and thus may have a key role in the control of bacterial genetic diversity.</text>
</comment>
<dbReference type="GO" id="GO:0030983">
    <property type="term" value="F:mismatched DNA binding"/>
    <property type="evidence" value="ECO:0007669"/>
    <property type="project" value="InterPro"/>
</dbReference>
<keyword evidence="5 7" id="KW-0694">RNA-binding</keyword>
<dbReference type="InterPro" id="IPR005747">
    <property type="entry name" value="MutS2"/>
</dbReference>
<dbReference type="InterPro" id="IPR046893">
    <property type="entry name" value="MSSS"/>
</dbReference>
<keyword evidence="7 11" id="KW-0255">Endonuclease</keyword>
<dbReference type="GO" id="GO:0004519">
    <property type="term" value="F:endonuclease activity"/>
    <property type="evidence" value="ECO:0007669"/>
    <property type="project" value="UniProtKB-UniRule"/>
</dbReference>
<evidence type="ECO:0000256" key="8">
    <source>
        <dbReference type="SAM" id="Coils"/>
    </source>
</evidence>
<dbReference type="CDD" id="cd03280">
    <property type="entry name" value="ABC_MutS2"/>
    <property type="match status" value="1"/>
</dbReference>
<dbReference type="Pfam" id="PF20297">
    <property type="entry name" value="MSSS"/>
    <property type="match status" value="1"/>
</dbReference>
<dbReference type="SUPFAM" id="SSF52540">
    <property type="entry name" value="P-loop containing nucleoside triphosphate hydrolases"/>
    <property type="match status" value="1"/>
</dbReference>
<dbReference type="EMBL" id="NDYE01000012">
    <property type="protein sequence ID" value="OXZ32400.1"/>
    <property type="molecule type" value="Genomic_DNA"/>
</dbReference>
<dbReference type="InterPro" id="IPR036063">
    <property type="entry name" value="Smr_dom_sf"/>
</dbReference>
<feature type="coiled-coil region" evidence="8">
    <location>
        <begin position="524"/>
        <end position="598"/>
    </location>
</feature>
<dbReference type="InterPro" id="IPR036187">
    <property type="entry name" value="DNA_mismatch_repair_MutS_sf"/>
</dbReference>
<reference evidence="11 13" key="3">
    <citation type="submission" date="2017-09" db="EMBL/GenBank/DDBJ databases">
        <title>Bacterial strain isolated from the female urinary microbiota.</title>
        <authorList>
            <person name="Thomas-White K."/>
            <person name="Kumar N."/>
            <person name="Forster S."/>
            <person name="Putonti C."/>
            <person name="Lawley T."/>
            <person name="Wolfe A.J."/>
        </authorList>
    </citation>
    <scope>NUCLEOTIDE SEQUENCE [LARGE SCALE GENOMIC DNA]</scope>
    <source>
        <strain evidence="11 13">UMB0115</strain>
    </source>
</reference>
<dbReference type="EMBL" id="PNHD01000003">
    <property type="protein sequence ID" value="PMC60373.1"/>
    <property type="molecule type" value="Genomic_DNA"/>
</dbReference>
<comment type="subunit">
    <text evidence="7">Homodimer. Binds to stalled ribosomes, contacting rRNA.</text>
</comment>
<keyword evidence="2 7" id="KW-0547">Nucleotide-binding</keyword>
<proteinExistence type="inferred from homology"/>
<keyword evidence="3 7" id="KW-0378">Hydrolase</keyword>
<dbReference type="PIRSF" id="PIRSF005814">
    <property type="entry name" value="MutS_YshD"/>
    <property type="match status" value="1"/>
</dbReference>
<reference evidence="10" key="1">
    <citation type="journal article" date="2017" name="J. Clin. Microbiol.">
        <title>Finegoldia magna Isolated from Orthopedic Joint Implant-Associated Infections.</title>
        <authorList>
            <person name="Soderquist B."/>
            <person name="Bjorklund S."/>
            <person name="Hellmark B."/>
            <person name="Jensen A."/>
            <person name="Bruggemann H."/>
        </authorList>
    </citation>
    <scope>NUCLEOTIDE SEQUENCE</scope>
    <source>
        <strain evidence="10">12T273</strain>
    </source>
</reference>
<dbReference type="SMART" id="SM00463">
    <property type="entry name" value="SMR"/>
    <property type="match status" value="1"/>
</dbReference>
<dbReference type="EC" id="3.1.-.-" evidence="7"/>
<dbReference type="GO" id="GO:0140664">
    <property type="term" value="F:ATP-dependent DNA damage sensor activity"/>
    <property type="evidence" value="ECO:0007669"/>
    <property type="project" value="InterPro"/>
</dbReference>
<dbReference type="Proteomes" id="UP000215546">
    <property type="component" value="Unassembled WGS sequence"/>
</dbReference>
<evidence type="ECO:0000313" key="10">
    <source>
        <dbReference type="EMBL" id="OXZ32400.1"/>
    </source>
</evidence>
<feature type="binding site" evidence="7">
    <location>
        <begin position="333"/>
        <end position="340"/>
    </location>
    <ligand>
        <name>ATP</name>
        <dbReference type="ChEBI" id="CHEBI:30616"/>
    </ligand>
</feature>
<dbReference type="SMART" id="SM00533">
    <property type="entry name" value="MUTSd"/>
    <property type="match status" value="1"/>
</dbReference>
<evidence type="ECO:0000256" key="7">
    <source>
        <dbReference type="HAMAP-Rule" id="MF_00092"/>
    </source>
</evidence>
<protein>
    <recommendedName>
        <fullName evidence="7">Endonuclease MutS2</fullName>
        <ecNumber evidence="7">3.1.-.-</ecNumber>
    </recommendedName>
    <alternativeName>
        <fullName evidence="7">Ribosome-associated protein quality control-upstream factor</fullName>
        <shortName evidence="7">RQC-upstream factor</shortName>
        <shortName evidence="7">RqcU</shortName>
        <ecNumber evidence="7">3.6.4.-</ecNumber>
    </alternativeName>
</protein>
<dbReference type="GO" id="GO:0045910">
    <property type="term" value="P:negative regulation of DNA recombination"/>
    <property type="evidence" value="ECO:0007669"/>
    <property type="project" value="InterPro"/>
</dbReference>
<dbReference type="PANTHER" id="PTHR48466">
    <property type="entry name" value="OS10G0509000 PROTEIN-RELATED"/>
    <property type="match status" value="1"/>
</dbReference>
<reference evidence="12" key="2">
    <citation type="submission" date="2017-04" db="EMBL/GenBank/DDBJ databases">
        <title>Finegoldia magna isolated from orthopedic joint implant-associated infections.</title>
        <authorList>
            <person name="Bjorklund S."/>
            <person name="Bruggemann H."/>
            <person name="Jensen A."/>
            <person name="Hellmark B."/>
            <person name="Soderquist B."/>
        </authorList>
    </citation>
    <scope>NUCLEOTIDE SEQUENCE [LARGE SCALE GENOMIC DNA]</scope>
    <source>
        <strain evidence="12">12T273</strain>
    </source>
</reference>
<name>A0A233UZR9_FINMA</name>
<evidence type="ECO:0000313" key="13">
    <source>
        <dbReference type="Proteomes" id="UP000235723"/>
    </source>
</evidence>
<dbReference type="SMART" id="SM00534">
    <property type="entry name" value="MUTSac"/>
    <property type="match status" value="1"/>
</dbReference>
<dbReference type="GO" id="GO:0019843">
    <property type="term" value="F:rRNA binding"/>
    <property type="evidence" value="ECO:0007669"/>
    <property type="project" value="UniProtKB-UniRule"/>
</dbReference>
<dbReference type="InterPro" id="IPR002625">
    <property type="entry name" value="Smr_dom"/>
</dbReference>
<comment type="similarity">
    <text evidence="7">Belongs to the DNA mismatch repair MutS family. MutS2 subfamily.</text>
</comment>
<dbReference type="EC" id="3.6.4.-" evidence="7"/>
<organism evidence="11 13">
    <name type="scientific">Finegoldia magna</name>
    <name type="common">Peptostreptococcus magnus</name>
    <dbReference type="NCBI Taxonomy" id="1260"/>
    <lineage>
        <taxon>Bacteria</taxon>
        <taxon>Bacillati</taxon>
        <taxon>Bacillota</taxon>
        <taxon>Tissierellia</taxon>
        <taxon>Tissierellales</taxon>
        <taxon>Peptoniphilaceae</taxon>
        <taxon>Finegoldia</taxon>
    </lineage>
</organism>
<dbReference type="SUPFAM" id="SSF48334">
    <property type="entry name" value="DNA repair protein MutS, domain III"/>
    <property type="match status" value="1"/>
</dbReference>
<evidence type="ECO:0000256" key="5">
    <source>
        <dbReference type="ARBA" id="ARBA00022884"/>
    </source>
</evidence>
<gene>
    <name evidence="7" type="primary">mutS2</name>
    <name evidence="7" type="synonym">rqcU</name>
    <name evidence="10" type="ORF">B9N55_06160</name>
    <name evidence="11" type="ORF">CJ208_02920</name>
</gene>
<keyword evidence="7" id="KW-0540">Nuclease</keyword>
<dbReference type="InterPro" id="IPR000432">
    <property type="entry name" value="DNA_mismatch_repair_MutS_C"/>
</dbReference>
<sequence length="783" mass="88893">MDKKTLNTLEYNEIKNKIEKLCKSKLGKSIANKLEPMINEDEIRQSLDETYEAMSMIYKFSNPPIYEIINVKASIMHVSKGGYIVPEVLLKIGQILSSVHDIKRYAGESDENHENYPMIMAMMDSLVEEPDLVATINNAIISEDEISDNASRNLARIRQTKRQKTENIRDKINSILSSNDQALQENIVTMRDDRYVIPVKVSHKSSFKGIVHDHSSSGQTVYIEPMEVVELNNELRMLEAEEREEIIRILKEISDRVYDAKDSIFVDQDVLSRLDFIFAKAKYAIEIDATNPKLNTIGYFNFKNARHPLLDKKKVVPISIYLGDDYNTLVITGPNTGGKTVTLKTVGLITLMAQSGILIPVDENSEVAIFDNIFTDIGDEQSIEQSLSTFSAHMKNIVHIVNNITFNSLVLFDELGAGTDPTEGAALAIAILRIFLDKSIRTIATTHYSQLKIFALTERYVKNGSVEFDVNTLSPTYRLRIGIPGKSNAFEISRRLGLDDDIINNAKEILSQEDKDFEDVLSDIESEKKQIDEDKRKQLELKEDLLKLRDRYEKELEKTKIEKERIINEAKENANEIYIQAKEESRELINKLKFLEKESDARTVANDVESKFNKRIKKSSSKKLLNETSKKQNLQLGDEVEILGIDQQGTIVSEPDKKGDLLVQVGILKINANVKNLKKIKEQEVIQSSKSIKSIIKNKANSDIKSEIDLRGKNIEEAIYELDKYIDDCVIVGLKKVNIIHGKGTGMLRKGIREYLRSDKRIKKIEDAGYNEGGLGATFIYLK</sequence>
<dbReference type="Proteomes" id="UP000235723">
    <property type="component" value="Unassembled WGS sequence"/>
</dbReference>
<dbReference type="Gene3D" id="3.40.50.300">
    <property type="entry name" value="P-loop containing nucleotide triphosphate hydrolases"/>
    <property type="match status" value="1"/>
</dbReference>
<dbReference type="GO" id="GO:0043023">
    <property type="term" value="F:ribosomal large subunit binding"/>
    <property type="evidence" value="ECO:0007669"/>
    <property type="project" value="UniProtKB-UniRule"/>
</dbReference>
<evidence type="ECO:0000313" key="11">
    <source>
        <dbReference type="EMBL" id="PMC60373.1"/>
    </source>
</evidence>
<dbReference type="GO" id="GO:0016887">
    <property type="term" value="F:ATP hydrolysis activity"/>
    <property type="evidence" value="ECO:0007669"/>
    <property type="project" value="InterPro"/>
</dbReference>
<keyword evidence="4 7" id="KW-0067">ATP-binding</keyword>
<dbReference type="NCBIfam" id="TIGR01069">
    <property type="entry name" value="mutS2"/>
    <property type="match status" value="1"/>
</dbReference>
<dbReference type="PROSITE" id="PS00486">
    <property type="entry name" value="DNA_MISMATCH_REPAIR_2"/>
    <property type="match status" value="1"/>
</dbReference>
<evidence type="ECO:0000256" key="3">
    <source>
        <dbReference type="ARBA" id="ARBA00022801"/>
    </source>
</evidence>
<evidence type="ECO:0000256" key="2">
    <source>
        <dbReference type="ARBA" id="ARBA00022741"/>
    </source>
</evidence>
<dbReference type="GO" id="GO:0006298">
    <property type="term" value="P:mismatch repair"/>
    <property type="evidence" value="ECO:0007669"/>
    <property type="project" value="InterPro"/>
</dbReference>
<comment type="function">
    <text evidence="7">Acts as a ribosome collision sensor, splitting the ribosome into its 2 subunits. Detects stalled/collided 70S ribosomes which it binds and splits by an ATP-hydrolysis driven conformational change. Acts upstream of the ribosome quality control system (RQC), a ribosome-associated complex that mediates the extraction of incompletely synthesized nascent chains from stalled ribosomes and their subsequent degradation. Probably generates substrates for RQC.</text>
</comment>
<comment type="caution">
    <text evidence="11">The sequence shown here is derived from an EMBL/GenBank/DDBJ whole genome shotgun (WGS) entry which is preliminary data.</text>
</comment>
<dbReference type="Pfam" id="PF01713">
    <property type="entry name" value="Smr"/>
    <property type="match status" value="1"/>
</dbReference>
<evidence type="ECO:0000256" key="6">
    <source>
        <dbReference type="ARBA" id="ARBA00023125"/>
    </source>
</evidence>
<dbReference type="GO" id="GO:0005524">
    <property type="term" value="F:ATP binding"/>
    <property type="evidence" value="ECO:0007669"/>
    <property type="project" value="UniProtKB-UniRule"/>
</dbReference>
<dbReference type="GO" id="GO:0072344">
    <property type="term" value="P:rescue of stalled ribosome"/>
    <property type="evidence" value="ECO:0007669"/>
    <property type="project" value="UniProtKB-UniRule"/>
</dbReference>
<evidence type="ECO:0000313" key="12">
    <source>
        <dbReference type="Proteomes" id="UP000215546"/>
    </source>
</evidence>
<evidence type="ECO:0000259" key="9">
    <source>
        <dbReference type="PROSITE" id="PS50828"/>
    </source>
</evidence>
<accession>A0A233UZR9</accession>
<evidence type="ECO:0000256" key="4">
    <source>
        <dbReference type="ARBA" id="ARBA00022840"/>
    </source>
</evidence>
<dbReference type="RefSeq" id="WP_094208678.1">
    <property type="nucleotide sequence ID" value="NZ_AP031486.1"/>
</dbReference>
<dbReference type="SUPFAM" id="SSF160443">
    <property type="entry name" value="SMR domain-like"/>
    <property type="match status" value="1"/>
</dbReference>
<dbReference type="Pfam" id="PF00488">
    <property type="entry name" value="MutS_V"/>
    <property type="match status" value="1"/>
</dbReference>
<dbReference type="Gene3D" id="3.30.1370.110">
    <property type="match status" value="1"/>
</dbReference>
<dbReference type="PANTHER" id="PTHR48466:SF2">
    <property type="entry name" value="OS10G0509000 PROTEIN"/>
    <property type="match status" value="1"/>
</dbReference>
<dbReference type="PROSITE" id="PS50828">
    <property type="entry name" value="SMR"/>
    <property type="match status" value="1"/>
</dbReference>
<evidence type="ECO:0000256" key="1">
    <source>
        <dbReference type="ARBA" id="ARBA00022730"/>
    </source>
</evidence>
<feature type="domain" description="Smr" evidence="9">
    <location>
        <begin position="708"/>
        <end position="783"/>
    </location>
</feature>
<keyword evidence="6 7" id="KW-0238">DNA-binding</keyword>
<keyword evidence="8" id="KW-0175">Coiled coil</keyword>
<dbReference type="InterPro" id="IPR027417">
    <property type="entry name" value="P-loop_NTPase"/>
</dbReference>
<dbReference type="HAMAP" id="MF_00092">
    <property type="entry name" value="MutS2"/>
    <property type="match status" value="1"/>
</dbReference>
<dbReference type="FunFam" id="3.40.50.300:FF:000830">
    <property type="entry name" value="Endonuclease MutS2"/>
    <property type="match status" value="1"/>
</dbReference>